<dbReference type="EMBL" id="JABEVY010000050">
    <property type="protein sequence ID" value="KAF5252893.1"/>
    <property type="molecule type" value="Genomic_DNA"/>
</dbReference>
<reference evidence="1 2" key="1">
    <citation type="journal article" date="2020" name="BMC Genomics">
        <title>Correction to: Identification and distribution of gene clusters required for synthesis of sphingolipid metabolism inhibitors in diverse species of the filamentous fungus Fusarium.</title>
        <authorList>
            <person name="Kim H.S."/>
            <person name="Lohmar J.M."/>
            <person name="Busman M."/>
            <person name="Brown D.W."/>
            <person name="Naumann T.A."/>
            <person name="Divon H.H."/>
            <person name="Lysoe E."/>
            <person name="Uhlig S."/>
            <person name="Proctor R.H."/>
        </authorList>
    </citation>
    <scope>NUCLEOTIDE SEQUENCE [LARGE SCALE GENOMIC DNA]</scope>
    <source>
        <strain evidence="1 2">NRRL 25214</strain>
    </source>
</reference>
<sequence>MLQHYLGSKEHIQRAHLEAEIPETLLQDALAVANFTSENRLLHIEKWSKGHLPNPFLHHDSAAIDRLDRLYAQLEIYIEDYITKATSIFPPRAYMCIPNPYSNAKQLQFGGKPIGIDILRVDTLTDVERNRLFRAFLRYELVSKIRGVEVSWLVASTFENLSHGEAEALRCVHHYMRDLFGGVFAHHVVSSPPDIQTETAAEKGKFNPDGGLIFP</sequence>
<evidence type="ECO:0000313" key="1">
    <source>
        <dbReference type="EMBL" id="KAF5252893.1"/>
    </source>
</evidence>
<dbReference type="AlphaFoldDB" id="A0A8H4ZUA4"/>
<protein>
    <submittedName>
        <fullName evidence="1">Uncharacterized protein</fullName>
    </submittedName>
</protein>
<keyword evidence="2" id="KW-1185">Reference proteome</keyword>
<comment type="caution">
    <text evidence="1">The sequence shown here is derived from an EMBL/GenBank/DDBJ whole genome shotgun (WGS) entry which is preliminary data.</text>
</comment>
<gene>
    <name evidence="1" type="ORF">FANTH_2217</name>
</gene>
<accession>A0A8H4ZUA4</accession>
<dbReference type="Proteomes" id="UP000573603">
    <property type="component" value="Unassembled WGS sequence"/>
</dbReference>
<name>A0A8H4ZUA4_9HYPO</name>
<evidence type="ECO:0000313" key="2">
    <source>
        <dbReference type="Proteomes" id="UP000573603"/>
    </source>
</evidence>
<proteinExistence type="predicted"/>
<organism evidence="1 2">
    <name type="scientific">Fusarium anthophilum</name>
    <dbReference type="NCBI Taxonomy" id="48485"/>
    <lineage>
        <taxon>Eukaryota</taxon>
        <taxon>Fungi</taxon>
        <taxon>Dikarya</taxon>
        <taxon>Ascomycota</taxon>
        <taxon>Pezizomycotina</taxon>
        <taxon>Sordariomycetes</taxon>
        <taxon>Hypocreomycetidae</taxon>
        <taxon>Hypocreales</taxon>
        <taxon>Nectriaceae</taxon>
        <taxon>Fusarium</taxon>
        <taxon>Fusarium fujikuroi species complex</taxon>
    </lineage>
</organism>